<dbReference type="GeneID" id="118408823"/>
<dbReference type="OrthoDB" id="5952546at2759"/>
<protein>
    <submittedName>
        <fullName evidence="5">Uncharacterized protein LOC118408823</fullName>
    </submittedName>
</protein>
<evidence type="ECO:0000313" key="5">
    <source>
        <dbReference type="RefSeq" id="XP_035665571.1"/>
    </source>
</evidence>
<name>A0A9J7KCQ5_BRAFL</name>
<dbReference type="Pfam" id="PF20231">
    <property type="entry name" value="DUF6589"/>
    <property type="match status" value="1"/>
</dbReference>
<proteinExistence type="predicted"/>
<dbReference type="InterPro" id="IPR046496">
    <property type="entry name" value="DUF6589"/>
</dbReference>
<organism evidence="4 5">
    <name type="scientific">Branchiostoma floridae</name>
    <name type="common">Florida lancelet</name>
    <name type="synonym">Amphioxus</name>
    <dbReference type="NCBI Taxonomy" id="7739"/>
    <lineage>
        <taxon>Eukaryota</taxon>
        <taxon>Metazoa</taxon>
        <taxon>Chordata</taxon>
        <taxon>Cephalochordata</taxon>
        <taxon>Leptocardii</taxon>
        <taxon>Amphioxiformes</taxon>
        <taxon>Branchiostomatidae</taxon>
        <taxon>Branchiostoma</taxon>
    </lineage>
</organism>
<keyword evidence="1" id="KW-0175">Coiled coil</keyword>
<dbReference type="AlphaFoldDB" id="A0A9J7KCQ5"/>
<dbReference type="Proteomes" id="UP000001554">
    <property type="component" value="Unplaced"/>
</dbReference>
<evidence type="ECO:0000313" key="4">
    <source>
        <dbReference type="Proteomes" id="UP000001554"/>
    </source>
</evidence>
<dbReference type="KEGG" id="bfo:118408823"/>
<feature type="coiled-coil region" evidence="1">
    <location>
        <begin position="135"/>
        <end position="169"/>
    </location>
</feature>
<evidence type="ECO:0000256" key="1">
    <source>
        <dbReference type="SAM" id="Coils"/>
    </source>
</evidence>
<feature type="domain" description="DUF6589" evidence="3">
    <location>
        <begin position="369"/>
        <end position="460"/>
    </location>
</feature>
<evidence type="ECO:0000259" key="3">
    <source>
        <dbReference type="Pfam" id="PF20231"/>
    </source>
</evidence>
<dbReference type="RefSeq" id="XP_035665571.1">
    <property type="nucleotide sequence ID" value="XM_035809678.1"/>
</dbReference>
<accession>A0A9J7KCQ5</accession>
<keyword evidence="4" id="KW-1185">Reference proteome</keyword>
<gene>
    <name evidence="5" type="primary">LOC118408823</name>
</gene>
<evidence type="ECO:0000256" key="2">
    <source>
        <dbReference type="SAM" id="MobiDB-lite"/>
    </source>
</evidence>
<feature type="region of interest" description="Disordered" evidence="2">
    <location>
        <begin position="1"/>
        <end position="88"/>
    </location>
</feature>
<sequence>MADPRVAPNCKRRRLLDAGDTPPPHGQRAGPSPQTSQTQRPVLHGASPHNFSHPAFYQSQPSLRMMTPPPHGQMAGPSPHTNQTPPPVPHDGASPYNFSYPAFYQSQPSFRMMTPPAAPQVWPCYAPSPQQTVSLEAFKQMEDKMKAQLAKANATIERQDKEIRELKTGSQLNLNGVKNILQSEMTSLVKKDSVLAMNAKTAGAISKLTPIELKEQVKERAPVLLNILTDCIKGDGMNERDSAMAAFLTLSSVANNRSKKANALQLIFALSLISRSTNVQIISLMNTMGVSSSYRTAWAFLSEFAERQRSIVVLNRQEPWLIFFDNVNILKRIGHVRMGTQNEMFNWTSRLAVSIDYEDKSLSREPQGRRQDLLEADVLADSNDVQDLEHRFVEKVKHVLVEHFPSMATFKDRLRTPCSPLPVKKSTIVPLPLLDKDESKKADTIDILLTFAKELNLEDHMKDQA</sequence>
<reference evidence="5" key="1">
    <citation type="submission" date="2025-08" db="UniProtKB">
        <authorList>
            <consortium name="RefSeq"/>
        </authorList>
    </citation>
    <scope>IDENTIFICATION</scope>
    <source>
        <strain evidence="5">S238N-H82</strain>
        <tissue evidence="5">Testes</tissue>
    </source>
</reference>